<dbReference type="Gene3D" id="2.60.40.1190">
    <property type="match status" value="1"/>
</dbReference>
<proteinExistence type="predicted"/>
<sequence length="263" mass="29012">MKIITTQTLLIGTVLLPLLSVAQRLPKIQETGLRAPANIKIDGRATEWGDKFQAYNNSTQVFYTLANDKDNLYLVVQATDQMVGRKIIAGGITFKILTADKGTILVTYPLFSSKNWPVIGLRDKADLLKEPAKNAARIDSFKLAANQQFSLRSKEIKITGGKGLSDSLLSVYNDEGIKVAAEFDQKLNYTYELAIPLKYLDLHGNAFTYTLQLNGSSFAEGNTIEDIEGGTRVNGISGKLVPMADMQFMRYPTNCSGKYTLVK</sequence>
<keyword evidence="2" id="KW-1185">Reference proteome</keyword>
<dbReference type="AlphaFoldDB" id="A0A929PVN4"/>
<evidence type="ECO:0000313" key="2">
    <source>
        <dbReference type="Proteomes" id="UP000622475"/>
    </source>
</evidence>
<name>A0A929PVN4_9SPHI</name>
<comment type="caution">
    <text evidence="1">The sequence shown here is derived from an EMBL/GenBank/DDBJ whole genome shotgun (WGS) entry which is preliminary data.</text>
</comment>
<protein>
    <submittedName>
        <fullName evidence="1">Uncharacterized protein</fullName>
    </submittedName>
</protein>
<dbReference type="Proteomes" id="UP000622475">
    <property type="component" value="Unassembled WGS sequence"/>
</dbReference>
<evidence type="ECO:0000313" key="1">
    <source>
        <dbReference type="EMBL" id="MBE9661206.1"/>
    </source>
</evidence>
<reference evidence="1" key="1">
    <citation type="submission" date="2020-10" db="EMBL/GenBank/DDBJ databases">
        <title>Mucilaginibacter mali sp. nov., isolated from rhizosphere soil of apple orchard.</title>
        <authorList>
            <person name="Lee J.-S."/>
            <person name="Kim H.S."/>
            <person name="Kim J.-S."/>
        </authorList>
    </citation>
    <scope>NUCLEOTIDE SEQUENCE</scope>
    <source>
        <strain evidence="1">KCTC 22746</strain>
    </source>
</reference>
<organism evidence="1 2">
    <name type="scientific">Mucilaginibacter myungsuensis</name>
    <dbReference type="NCBI Taxonomy" id="649104"/>
    <lineage>
        <taxon>Bacteria</taxon>
        <taxon>Pseudomonadati</taxon>
        <taxon>Bacteroidota</taxon>
        <taxon>Sphingobacteriia</taxon>
        <taxon>Sphingobacteriales</taxon>
        <taxon>Sphingobacteriaceae</taxon>
        <taxon>Mucilaginibacter</taxon>
    </lineage>
</organism>
<dbReference type="RefSeq" id="WP_194110409.1">
    <property type="nucleotide sequence ID" value="NZ_JADFFL010000002.1"/>
</dbReference>
<dbReference type="EMBL" id="JADFFL010000002">
    <property type="protein sequence ID" value="MBE9661206.1"/>
    <property type="molecule type" value="Genomic_DNA"/>
</dbReference>
<accession>A0A929PVN4</accession>
<gene>
    <name evidence="1" type="ORF">IRJ16_04865</name>
</gene>